<gene>
    <name evidence="2" type="ORF">HPLM_LOCUS15240</name>
</gene>
<dbReference type="GO" id="GO:0042800">
    <property type="term" value="F:histone H3K4 methyltransferase activity"/>
    <property type="evidence" value="ECO:0007669"/>
    <property type="project" value="TreeGrafter"/>
</dbReference>
<dbReference type="GO" id="GO:0003697">
    <property type="term" value="F:single-stranded DNA binding"/>
    <property type="evidence" value="ECO:0007669"/>
    <property type="project" value="TreeGrafter"/>
</dbReference>
<dbReference type="Gene3D" id="1.10.10.10">
    <property type="entry name" value="Winged helix-like DNA-binding domain superfamily/Winged helix DNA-binding domain"/>
    <property type="match status" value="1"/>
</dbReference>
<evidence type="ECO:0000259" key="1">
    <source>
        <dbReference type="Pfam" id="PF17906"/>
    </source>
</evidence>
<dbReference type="GO" id="GO:0000793">
    <property type="term" value="C:condensed chromosome"/>
    <property type="evidence" value="ECO:0007669"/>
    <property type="project" value="TreeGrafter"/>
</dbReference>
<dbReference type="Pfam" id="PF17906">
    <property type="entry name" value="HTH_48"/>
    <property type="match status" value="1"/>
</dbReference>
<evidence type="ECO:0000313" key="3">
    <source>
        <dbReference type="Proteomes" id="UP000268014"/>
    </source>
</evidence>
<protein>
    <submittedName>
        <fullName evidence="4">HTH_48 domain-containing protein</fullName>
    </submittedName>
</protein>
<dbReference type="GO" id="GO:0006303">
    <property type="term" value="P:double-strand break repair via nonhomologous end joining"/>
    <property type="evidence" value="ECO:0007669"/>
    <property type="project" value="TreeGrafter"/>
</dbReference>
<dbReference type="PANTHER" id="PTHR46060:SF2">
    <property type="entry name" value="HISTONE-LYSINE N-METHYLTRANSFERASE SETMAR"/>
    <property type="match status" value="1"/>
</dbReference>
<feature type="domain" description="Mos1 transposase HTH" evidence="1">
    <location>
        <begin position="9"/>
        <end position="55"/>
    </location>
</feature>
<dbReference type="GO" id="GO:0046975">
    <property type="term" value="F:histone H3K36 methyltransferase activity"/>
    <property type="evidence" value="ECO:0007669"/>
    <property type="project" value="TreeGrafter"/>
</dbReference>
<dbReference type="GO" id="GO:0044774">
    <property type="term" value="P:mitotic DNA integrity checkpoint signaling"/>
    <property type="evidence" value="ECO:0007669"/>
    <property type="project" value="TreeGrafter"/>
</dbReference>
<dbReference type="Gene3D" id="1.10.10.1450">
    <property type="match status" value="1"/>
</dbReference>
<dbReference type="GO" id="GO:0000014">
    <property type="term" value="F:single-stranded DNA endodeoxyribonuclease activity"/>
    <property type="evidence" value="ECO:0007669"/>
    <property type="project" value="TreeGrafter"/>
</dbReference>
<dbReference type="STRING" id="6290.A0A0N4WUC9"/>
<dbReference type="Proteomes" id="UP000268014">
    <property type="component" value="Unassembled WGS sequence"/>
</dbReference>
<dbReference type="InterPro" id="IPR041426">
    <property type="entry name" value="Mos1_HTH"/>
</dbReference>
<reference evidence="4" key="1">
    <citation type="submission" date="2017-02" db="UniProtKB">
        <authorList>
            <consortium name="WormBaseParasite"/>
        </authorList>
    </citation>
    <scope>IDENTIFICATION</scope>
</reference>
<dbReference type="GO" id="GO:0000729">
    <property type="term" value="P:DNA double-strand break processing"/>
    <property type="evidence" value="ECO:0007669"/>
    <property type="project" value="TreeGrafter"/>
</dbReference>
<dbReference type="AlphaFoldDB" id="A0A0N4WUC9"/>
<keyword evidence="3" id="KW-1185">Reference proteome</keyword>
<dbReference type="OMA" id="CALYEFK"/>
<dbReference type="GO" id="GO:0003690">
    <property type="term" value="F:double-stranded DNA binding"/>
    <property type="evidence" value="ECO:0007669"/>
    <property type="project" value="TreeGrafter"/>
</dbReference>
<organism evidence="4">
    <name type="scientific">Haemonchus placei</name>
    <name type="common">Barber's pole worm</name>
    <dbReference type="NCBI Taxonomy" id="6290"/>
    <lineage>
        <taxon>Eukaryota</taxon>
        <taxon>Metazoa</taxon>
        <taxon>Ecdysozoa</taxon>
        <taxon>Nematoda</taxon>
        <taxon>Chromadorea</taxon>
        <taxon>Rhabditida</taxon>
        <taxon>Rhabditina</taxon>
        <taxon>Rhabditomorpha</taxon>
        <taxon>Strongyloidea</taxon>
        <taxon>Trichostrongylidae</taxon>
        <taxon>Haemonchus</taxon>
    </lineage>
</organism>
<dbReference type="InterPro" id="IPR036388">
    <property type="entry name" value="WH-like_DNA-bd_sf"/>
</dbReference>
<dbReference type="GO" id="GO:0005634">
    <property type="term" value="C:nucleus"/>
    <property type="evidence" value="ECO:0007669"/>
    <property type="project" value="TreeGrafter"/>
</dbReference>
<dbReference type="GO" id="GO:0031297">
    <property type="term" value="P:replication fork processing"/>
    <property type="evidence" value="ECO:0007669"/>
    <property type="project" value="TreeGrafter"/>
</dbReference>
<sequence length="131" mass="15460">MRRHIHADVRLCALYEFKLGHSVNVALNNLIRAYGANVLSAHTLQNWYRRFRRGDESLKREKRKSPIDESELKRLIEENPRIRMADLTRHFGVSNKSIRHHITSIAQGEFRIYIRTKTVGSILLQFSFMIE</sequence>
<evidence type="ECO:0000313" key="4">
    <source>
        <dbReference type="WBParaSite" id="HPLM_0001524801-mRNA-1"/>
    </source>
</evidence>
<accession>A0A0N4WUC9</accession>
<dbReference type="GO" id="GO:0015074">
    <property type="term" value="P:DNA integration"/>
    <property type="evidence" value="ECO:0007669"/>
    <property type="project" value="TreeGrafter"/>
</dbReference>
<proteinExistence type="predicted"/>
<dbReference type="GO" id="GO:0035861">
    <property type="term" value="C:site of double-strand break"/>
    <property type="evidence" value="ECO:0007669"/>
    <property type="project" value="TreeGrafter"/>
</dbReference>
<dbReference type="PANTHER" id="PTHR46060">
    <property type="entry name" value="MARINER MOS1 TRANSPOSASE-LIKE PROTEIN"/>
    <property type="match status" value="1"/>
</dbReference>
<name>A0A0N4WUC9_HAEPC</name>
<dbReference type="OrthoDB" id="10017160at2759"/>
<dbReference type="GO" id="GO:0044547">
    <property type="term" value="F:DNA topoisomerase binding"/>
    <property type="evidence" value="ECO:0007669"/>
    <property type="project" value="TreeGrafter"/>
</dbReference>
<dbReference type="EMBL" id="UZAF01018898">
    <property type="protein sequence ID" value="VDO55885.1"/>
    <property type="molecule type" value="Genomic_DNA"/>
</dbReference>
<evidence type="ECO:0000313" key="2">
    <source>
        <dbReference type="EMBL" id="VDO55885.1"/>
    </source>
</evidence>
<reference evidence="2 3" key="2">
    <citation type="submission" date="2018-11" db="EMBL/GenBank/DDBJ databases">
        <authorList>
            <consortium name="Pathogen Informatics"/>
        </authorList>
    </citation>
    <scope>NUCLEOTIDE SEQUENCE [LARGE SCALE GENOMIC DNA]</scope>
    <source>
        <strain evidence="2 3">MHpl1</strain>
    </source>
</reference>
<dbReference type="WBParaSite" id="HPLM_0001524801-mRNA-1">
    <property type="protein sequence ID" value="HPLM_0001524801-mRNA-1"/>
    <property type="gene ID" value="HPLM_0001524801"/>
</dbReference>
<dbReference type="InterPro" id="IPR052709">
    <property type="entry name" value="Transposase-MT_Hybrid"/>
</dbReference>